<reference evidence="1" key="1">
    <citation type="submission" date="2013-07" db="EMBL/GenBank/DDBJ databases">
        <title>Midgut Transcriptome Profiling of Anoplphora glabripennis, a Lignocellulose Degrading, Wood-Boring Cerambycid.</title>
        <authorList>
            <person name="Scully E.D."/>
            <person name="Hoover K."/>
            <person name="Carlson J.E."/>
            <person name="Tien M."/>
            <person name="Geib S.M."/>
        </authorList>
    </citation>
    <scope>NUCLEOTIDE SEQUENCE</scope>
</reference>
<feature type="non-terminal residue" evidence="1">
    <location>
        <position position="151"/>
    </location>
</feature>
<organism evidence="1">
    <name type="scientific">Anoplophora glabripennis</name>
    <name type="common">Asian longhorn beetle</name>
    <name type="synonym">Anoplophora nobilis</name>
    <dbReference type="NCBI Taxonomy" id="217634"/>
    <lineage>
        <taxon>Eukaryota</taxon>
        <taxon>Metazoa</taxon>
        <taxon>Ecdysozoa</taxon>
        <taxon>Arthropoda</taxon>
        <taxon>Hexapoda</taxon>
        <taxon>Insecta</taxon>
        <taxon>Pterygota</taxon>
        <taxon>Neoptera</taxon>
        <taxon>Endopterygota</taxon>
        <taxon>Coleoptera</taxon>
        <taxon>Polyphaga</taxon>
        <taxon>Cucujiformia</taxon>
        <taxon>Chrysomeloidea</taxon>
        <taxon>Cerambycidae</taxon>
        <taxon>Lamiinae</taxon>
        <taxon>Lamiini</taxon>
        <taxon>Anoplophora</taxon>
    </lineage>
</organism>
<dbReference type="EMBL" id="GALX01008318">
    <property type="protein sequence ID" value="JAB60148.1"/>
    <property type="molecule type" value="Transcribed_RNA"/>
</dbReference>
<dbReference type="PANTHER" id="PTHR35450">
    <property type="entry name" value="REVERSE TRANSCRIPTASE DOMAIN-CONTAINING PROTEIN"/>
    <property type="match status" value="1"/>
</dbReference>
<dbReference type="PANTHER" id="PTHR35450:SF2">
    <property type="entry name" value="REVERSE TRANSCRIPTASE DOMAIN-CONTAINING PROTEIN"/>
    <property type="match status" value="1"/>
</dbReference>
<dbReference type="AlphaFoldDB" id="V5GI52"/>
<name>V5GI52_ANOGL</name>
<evidence type="ECO:0000313" key="1">
    <source>
        <dbReference type="EMBL" id="JAB60148.1"/>
    </source>
</evidence>
<accession>V5GI52</accession>
<feature type="non-terminal residue" evidence="1">
    <location>
        <position position="1"/>
    </location>
</feature>
<sequence>FCTSQRQFYRNISRIYSEDNKLPEIGEARTYWANIWENPETHNPTAKWLKNEMKNADKVPIMMYNTITEADVRTAINNTSNWKAPVPDGIHNYWLKKFYVTHNALANLLTSCIRNPEQIPVFITMGTTYLLPKSCPSVRDPAKYRPITCLP</sequence>
<proteinExistence type="predicted"/>
<protein>
    <submittedName>
        <fullName evidence="1">Uncharacterized protein</fullName>
    </submittedName>
</protein>